<dbReference type="NCBIfam" id="TIGR04183">
    <property type="entry name" value="Por_Secre_tail"/>
    <property type="match status" value="1"/>
</dbReference>
<dbReference type="EMBL" id="JAVDVI010000031">
    <property type="protein sequence ID" value="MDR6969681.1"/>
    <property type="molecule type" value="Genomic_DNA"/>
</dbReference>
<evidence type="ECO:0000313" key="3">
    <source>
        <dbReference type="EMBL" id="MDR6969681.1"/>
    </source>
</evidence>
<feature type="non-terminal residue" evidence="3">
    <location>
        <position position="1"/>
    </location>
</feature>
<dbReference type="InterPro" id="IPR026444">
    <property type="entry name" value="Secre_tail"/>
</dbReference>
<proteinExistence type="predicted"/>
<reference evidence="3 4" key="1">
    <citation type="submission" date="2023-07" db="EMBL/GenBank/DDBJ databases">
        <title>Sorghum-associated microbial communities from plants grown in Nebraska, USA.</title>
        <authorList>
            <person name="Schachtman D."/>
        </authorList>
    </citation>
    <scope>NUCLEOTIDE SEQUENCE [LARGE SCALE GENOMIC DNA]</scope>
    <source>
        <strain evidence="3 4">3773</strain>
    </source>
</reference>
<evidence type="ECO:0008006" key="5">
    <source>
        <dbReference type="Google" id="ProtNLM"/>
    </source>
</evidence>
<evidence type="ECO:0000256" key="2">
    <source>
        <dbReference type="SAM" id="MobiDB-lite"/>
    </source>
</evidence>
<organism evidence="3 4">
    <name type="scientific">Flavobacterium arsenatis</name>
    <dbReference type="NCBI Taxonomy" id="1484332"/>
    <lineage>
        <taxon>Bacteria</taxon>
        <taxon>Pseudomonadati</taxon>
        <taxon>Bacteroidota</taxon>
        <taxon>Flavobacteriia</taxon>
        <taxon>Flavobacteriales</taxon>
        <taxon>Flavobacteriaceae</taxon>
        <taxon>Flavobacterium</taxon>
    </lineage>
</organism>
<feature type="region of interest" description="Disordered" evidence="2">
    <location>
        <begin position="1"/>
        <end position="80"/>
    </location>
</feature>
<accession>A0ABU1TV04</accession>
<gene>
    <name evidence="3" type="ORF">J2X31_003715</name>
</gene>
<evidence type="ECO:0000313" key="4">
    <source>
        <dbReference type="Proteomes" id="UP001255185"/>
    </source>
</evidence>
<feature type="compositionally biased region" description="Polar residues" evidence="2">
    <location>
        <begin position="38"/>
        <end position="47"/>
    </location>
</feature>
<protein>
    <recommendedName>
        <fullName evidence="5">T9SS type A sorting domain-containing protein</fullName>
    </recommendedName>
</protein>
<name>A0ABU1TV04_9FLAO</name>
<keyword evidence="4" id="KW-1185">Reference proteome</keyword>
<dbReference type="RefSeq" id="WP_310028996.1">
    <property type="nucleotide sequence ID" value="NZ_JAVDVI010000031.1"/>
</dbReference>
<comment type="caution">
    <text evidence="3">The sequence shown here is derived from an EMBL/GenBank/DDBJ whole genome shotgun (WGS) entry which is preliminary data.</text>
</comment>
<sequence length="183" mass="19297">DTAARVNDAVGEQISSATEGINDAIGRNNDSAFKLGVNSPTGSLLNPSNSGRGSAGGGQGGATAVENLGPKPGAKISRDKKMNYGGKDFWVVKLKDREKPLKEKVKIEAIPNPVVSYTNVIVGFDFDTGTARLFDIGGRELQKFAIDSRTVPVNLSGYPMGVYIVNIVTNNGEGSVKVIKNEN</sequence>
<keyword evidence="1" id="KW-0732">Signal</keyword>
<dbReference type="Proteomes" id="UP001255185">
    <property type="component" value="Unassembled WGS sequence"/>
</dbReference>
<evidence type="ECO:0000256" key="1">
    <source>
        <dbReference type="ARBA" id="ARBA00022729"/>
    </source>
</evidence>